<proteinExistence type="predicted"/>
<dbReference type="Pfam" id="PF00753">
    <property type="entry name" value="Lactamase_B"/>
    <property type="match status" value="1"/>
</dbReference>
<dbReference type="CDD" id="cd07721">
    <property type="entry name" value="yflN-like_MBL-fold"/>
    <property type="match status" value="1"/>
</dbReference>
<dbReference type="SMART" id="SM00849">
    <property type="entry name" value="Lactamase_B"/>
    <property type="match status" value="1"/>
</dbReference>
<dbReference type="PANTHER" id="PTHR42951">
    <property type="entry name" value="METALLO-BETA-LACTAMASE DOMAIN-CONTAINING"/>
    <property type="match status" value="1"/>
</dbReference>
<dbReference type="EMBL" id="JBHSTE010000004">
    <property type="protein sequence ID" value="MFC6333404.1"/>
    <property type="molecule type" value="Genomic_DNA"/>
</dbReference>
<dbReference type="Gene3D" id="3.60.15.10">
    <property type="entry name" value="Ribonuclease Z/Hydroxyacylglutathione hydrolase-like"/>
    <property type="match status" value="1"/>
</dbReference>
<evidence type="ECO:0000313" key="6">
    <source>
        <dbReference type="Proteomes" id="UP001596233"/>
    </source>
</evidence>
<dbReference type="InterPro" id="IPR001279">
    <property type="entry name" value="Metallo-B-lactamas"/>
</dbReference>
<dbReference type="InterPro" id="IPR036866">
    <property type="entry name" value="RibonucZ/Hydroxyglut_hydro"/>
</dbReference>
<comment type="catalytic activity">
    <reaction evidence="3">
        <text>3',5'-cyclic UMP + H2O = UMP + H(+)</text>
        <dbReference type="Rhea" id="RHEA:70575"/>
        <dbReference type="ChEBI" id="CHEBI:15377"/>
        <dbReference type="ChEBI" id="CHEBI:15378"/>
        <dbReference type="ChEBI" id="CHEBI:57865"/>
        <dbReference type="ChEBI" id="CHEBI:184387"/>
    </reaction>
    <physiologicalReaction direction="left-to-right" evidence="3">
        <dbReference type="Rhea" id="RHEA:70576"/>
    </physiologicalReaction>
</comment>
<reference evidence="6" key="1">
    <citation type="journal article" date="2019" name="Int. J. Syst. Evol. Microbiol.">
        <title>The Global Catalogue of Microorganisms (GCM) 10K type strain sequencing project: providing services to taxonomists for standard genome sequencing and annotation.</title>
        <authorList>
            <consortium name="The Broad Institute Genomics Platform"/>
            <consortium name="The Broad Institute Genome Sequencing Center for Infectious Disease"/>
            <person name="Wu L."/>
            <person name="Ma J."/>
        </authorList>
    </citation>
    <scope>NUCLEOTIDE SEQUENCE [LARGE SCALE GENOMIC DNA]</scope>
    <source>
        <strain evidence="6">PCU 280</strain>
    </source>
</reference>
<keyword evidence="6" id="KW-1185">Reference proteome</keyword>
<evidence type="ECO:0000259" key="4">
    <source>
        <dbReference type="SMART" id="SM00849"/>
    </source>
</evidence>
<sequence>MKVRKLSPHITKLETWAIFKMSAWLVQCHDGVYIIDSGMAHMGKRILQEAEKLGEVKAILLTHGHSDHIGGVQPILAQKDIPVYAHSLEHVYIEGKEPFPGRKAREKLLPEGIIQPLPTDEQGHLSVIQDLVPYHTPGHSPGHVVYYHTKDNVLISGDLFTSKRGRLQKPMKMFTANMAEAVRSGSIVRELKPALVSIAHSHDVADAHMQIDHYIQANA</sequence>
<comment type="function">
    <text evidence="2">Counteracts the endogenous Pycsar antiviral defense system. Phosphodiesterase that enables metal-dependent hydrolysis of host cyclic nucleotide Pycsar defense signals such as cCMP and cUMP.</text>
</comment>
<name>A0ABW1V3N6_9BACL</name>
<dbReference type="RefSeq" id="WP_379234851.1">
    <property type="nucleotide sequence ID" value="NZ_JBHSTE010000004.1"/>
</dbReference>
<organism evidence="5 6">
    <name type="scientific">Paenibacillus septentrionalis</name>
    <dbReference type="NCBI Taxonomy" id="429342"/>
    <lineage>
        <taxon>Bacteria</taxon>
        <taxon>Bacillati</taxon>
        <taxon>Bacillota</taxon>
        <taxon>Bacilli</taxon>
        <taxon>Bacillales</taxon>
        <taxon>Paenibacillaceae</taxon>
        <taxon>Paenibacillus</taxon>
    </lineage>
</organism>
<dbReference type="SUPFAM" id="SSF56281">
    <property type="entry name" value="Metallo-hydrolase/oxidoreductase"/>
    <property type="match status" value="1"/>
</dbReference>
<protein>
    <submittedName>
        <fullName evidence="5">MBL fold metallo-hydrolase</fullName>
    </submittedName>
</protein>
<comment type="catalytic activity">
    <reaction evidence="1">
        <text>3',5'-cyclic CMP + H2O = CMP + H(+)</text>
        <dbReference type="Rhea" id="RHEA:72675"/>
        <dbReference type="ChEBI" id="CHEBI:15377"/>
        <dbReference type="ChEBI" id="CHEBI:15378"/>
        <dbReference type="ChEBI" id="CHEBI:58003"/>
        <dbReference type="ChEBI" id="CHEBI:60377"/>
    </reaction>
    <physiologicalReaction direction="left-to-right" evidence="1">
        <dbReference type="Rhea" id="RHEA:72676"/>
    </physiologicalReaction>
</comment>
<evidence type="ECO:0000256" key="1">
    <source>
        <dbReference type="ARBA" id="ARBA00034221"/>
    </source>
</evidence>
<dbReference type="InterPro" id="IPR050855">
    <property type="entry name" value="NDM-1-like"/>
</dbReference>
<dbReference type="Proteomes" id="UP001596233">
    <property type="component" value="Unassembled WGS sequence"/>
</dbReference>
<feature type="domain" description="Metallo-beta-lactamase" evidence="4">
    <location>
        <begin position="20"/>
        <end position="200"/>
    </location>
</feature>
<evidence type="ECO:0000313" key="5">
    <source>
        <dbReference type="EMBL" id="MFC6333404.1"/>
    </source>
</evidence>
<gene>
    <name evidence="5" type="ORF">ACFP56_12315</name>
</gene>
<evidence type="ECO:0000256" key="2">
    <source>
        <dbReference type="ARBA" id="ARBA00034301"/>
    </source>
</evidence>
<accession>A0ABW1V3N6</accession>
<comment type="caution">
    <text evidence="5">The sequence shown here is derived from an EMBL/GenBank/DDBJ whole genome shotgun (WGS) entry which is preliminary data.</text>
</comment>
<dbReference type="PANTHER" id="PTHR42951:SF17">
    <property type="entry name" value="METALLO-BETA-LACTAMASE DOMAIN-CONTAINING PROTEIN"/>
    <property type="match status" value="1"/>
</dbReference>
<evidence type="ECO:0000256" key="3">
    <source>
        <dbReference type="ARBA" id="ARBA00048505"/>
    </source>
</evidence>